<dbReference type="PANTHER" id="PTHR37305">
    <property type="entry name" value="INTEGRAL MEMBRANE PROTEIN-RELATED"/>
    <property type="match status" value="1"/>
</dbReference>
<feature type="transmembrane region" description="Helical" evidence="1">
    <location>
        <begin position="77"/>
        <end position="100"/>
    </location>
</feature>
<evidence type="ECO:0000256" key="1">
    <source>
        <dbReference type="SAM" id="Phobius"/>
    </source>
</evidence>
<feature type="transmembrane region" description="Helical" evidence="1">
    <location>
        <begin position="153"/>
        <end position="175"/>
    </location>
</feature>
<dbReference type="GO" id="GO:0005886">
    <property type="term" value="C:plasma membrane"/>
    <property type="evidence" value="ECO:0007669"/>
    <property type="project" value="UniProtKB-SubCell"/>
</dbReference>
<dbReference type="EMBL" id="GG730039">
    <property type="protein sequence ID" value="EEZ93277.1"/>
    <property type="molecule type" value="Genomic_DNA"/>
</dbReference>
<keyword evidence="1" id="KW-0472">Membrane</keyword>
<evidence type="ECO:0000313" key="2">
    <source>
        <dbReference type="EMBL" id="EEZ93277.1"/>
    </source>
</evidence>
<dbReference type="GO" id="GO:0140359">
    <property type="term" value="F:ABC-type transporter activity"/>
    <property type="evidence" value="ECO:0007669"/>
    <property type="project" value="InterPro"/>
</dbReference>
<accession>D2EE98</accession>
<name>D2EE98_PARA4</name>
<feature type="transmembrane region" description="Helical" evidence="1">
    <location>
        <begin position="34"/>
        <end position="57"/>
    </location>
</feature>
<keyword evidence="1" id="KW-1133">Transmembrane helix</keyword>
<feature type="transmembrane region" description="Helical" evidence="1">
    <location>
        <begin position="261"/>
        <end position="279"/>
    </location>
</feature>
<protein>
    <submittedName>
        <fullName evidence="2">Permease component of an ABC-transporter</fullName>
    </submittedName>
</protein>
<dbReference type="Proteomes" id="UP000009375">
    <property type="component" value="Unassembled WGS sequence"/>
</dbReference>
<proteinExistence type="predicted"/>
<dbReference type="AlphaFoldDB" id="D2EE98"/>
<gene>
    <name evidence="2" type="ORF">BJBARM4_0031</name>
</gene>
<feature type="transmembrane region" description="Helical" evidence="1">
    <location>
        <begin position="187"/>
        <end position="208"/>
    </location>
</feature>
<dbReference type="PANTHER" id="PTHR37305:SF1">
    <property type="entry name" value="MEMBRANE PROTEIN"/>
    <property type="match status" value="1"/>
</dbReference>
<evidence type="ECO:0000313" key="3">
    <source>
        <dbReference type="Proteomes" id="UP000009375"/>
    </source>
</evidence>
<organism evidence="2 3">
    <name type="scientific">Candidatus Parvarchaeum acidiphilum ARMAN-4</name>
    <dbReference type="NCBI Taxonomy" id="662760"/>
    <lineage>
        <taxon>Archaea</taxon>
        <taxon>Candidatus Parvarchaeota</taxon>
        <taxon>Candidatus Parvarchaeum</taxon>
    </lineage>
</organism>
<feature type="transmembrane region" description="Helical" evidence="1">
    <location>
        <begin position="121"/>
        <end position="147"/>
    </location>
</feature>
<reference evidence="2 3" key="1">
    <citation type="journal article" date="2010" name="Proc. Natl. Acad. Sci. U.S.A.">
        <title>Enigmatic, ultrasmall, uncultivated Archaea.</title>
        <authorList>
            <person name="Baker B.J."/>
            <person name="Comolli L.R."/>
            <person name="Dick G.J."/>
            <person name="Hauser L.J."/>
            <person name="Hyatt D."/>
            <person name="Dill B.D."/>
            <person name="Land M.L."/>
            <person name="Verberkmoes N.C."/>
            <person name="Hettich R.L."/>
            <person name="Banfield J.F."/>
        </authorList>
    </citation>
    <scope>NUCLEOTIDE SEQUENCE [LARGE SCALE GENOMIC DNA]</scope>
</reference>
<keyword evidence="1" id="KW-0812">Transmembrane</keyword>
<sequence>MAYSNVHPKEISRMSEIAISFKYQLKSYLRTKRFIALAILVALISIAVFAVEAHAGVNVINAEYSNASNYLYSFMQNITFVVVILAAFFGGNAISTDFASNYSYYILVQPARRSSLLIGRYIAALLASFSIILIYYLFAAIASFYFFGTLPLVFASSIGLVALFVLSILSFAFFLSSLFNNPQTSTVAVVILLIVALPIASSVLQGFLSVQPWFLVNYGGQVVYTIFSTHFVHFSQVVIPTKGAKFTITQYEPYTLEGIEIMLGYIIIFFLASIFTYHYKEVKN</sequence>